<dbReference type="STRING" id="1333998.M2A_2009"/>
<dbReference type="CDD" id="cd04301">
    <property type="entry name" value="NAT_SF"/>
    <property type="match status" value="1"/>
</dbReference>
<evidence type="ECO:0000259" key="9">
    <source>
        <dbReference type="PROSITE" id="PS51186"/>
    </source>
</evidence>
<protein>
    <recommendedName>
        <fullName evidence="4 8">L-2,4-diaminobutyric acid acetyltransferase</fullName>
        <shortName evidence="8">DABA acetyltransferase</shortName>
        <ecNumber evidence="3 8">2.3.1.178</ecNumber>
    </recommendedName>
</protein>
<dbReference type="eggNOG" id="COG0456">
    <property type="taxonomic scope" value="Bacteria"/>
</dbReference>
<evidence type="ECO:0000256" key="3">
    <source>
        <dbReference type="ARBA" id="ARBA00012355"/>
    </source>
</evidence>
<keyword evidence="6 8" id="KW-0012">Acyltransferase</keyword>
<evidence type="ECO:0000313" key="11">
    <source>
        <dbReference type="Proteomes" id="UP000028702"/>
    </source>
</evidence>
<sequence>MAQAKPIDSRKESPADDGLVLRAPTAEDGYRVHDLIANCKPLDENSLYCNLLQCSDFQDTCAIAEKDGEVIGFLSGYCPPKKPDTFFVWQVAVSEKARGLGLARRMMLDIVSRHKDVKFIEATITEDNEASWALFKGTAKKLGTEFQSFPRFDRERHFNGRHDSEFAIKIGPFAVQ</sequence>
<comment type="function">
    <text evidence="8">Catalyzes the acetylation of L-2,4-diaminobutyrate (DABA) to gamma-N-acetyl-alpha,gamma-diaminobutyric acid (ADABA) with acetyl coenzyme A.</text>
</comment>
<comment type="similarity">
    <text evidence="2 8">Belongs to the acetyltransferase family. EctA subfamily.</text>
</comment>
<evidence type="ECO:0000256" key="1">
    <source>
        <dbReference type="ARBA" id="ARBA00004978"/>
    </source>
</evidence>
<dbReference type="SUPFAM" id="SSF55729">
    <property type="entry name" value="Acyl-CoA N-acyltransferases (Nat)"/>
    <property type="match status" value="1"/>
</dbReference>
<dbReference type="UniPathway" id="UPA00067">
    <property type="reaction ID" value="UER00122"/>
</dbReference>
<dbReference type="InterPro" id="IPR016181">
    <property type="entry name" value="Acyl_CoA_acyltransferase"/>
</dbReference>
<comment type="catalytic activity">
    <reaction evidence="7 8">
        <text>L-2,4-diaminobutanoate + acetyl-CoA = (2S)-4-acetamido-2-aminobutanoate + CoA + H(+)</text>
        <dbReference type="Rhea" id="RHEA:16901"/>
        <dbReference type="ChEBI" id="CHEBI:15378"/>
        <dbReference type="ChEBI" id="CHEBI:57287"/>
        <dbReference type="ChEBI" id="CHEBI:57288"/>
        <dbReference type="ChEBI" id="CHEBI:58761"/>
        <dbReference type="ChEBI" id="CHEBI:58929"/>
        <dbReference type="EC" id="2.3.1.178"/>
    </reaction>
</comment>
<gene>
    <name evidence="8" type="primary">ectA</name>
    <name evidence="10" type="ORF">M2A_2009</name>
</gene>
<feature type="domain" description="N-acetyltransferase" evidence="9">
    <location>
        <begin position="19"/>
        <end position="175"/>
    </location>
</feature>
<dbReference type="Gene3D" id="3.40.630.30">
    <property type="match status" value="1"/>
</dbReference>
<dbReference type="GO" id="GO:0033816">
    <property type="term" value="F:diaminobutyrate acetyltransferase activity"/>
    <property type="evidence" value="ECO:0007669"/>
    <property type="project" value="UniProtKB-EC"/>
</dbReference>
<evidence type="ECO:0000256" key="8">
    <source>
        <dbReference type="RuleBase" id="RU365045"/>
    </source>
</evidence>
<reference evidence="10 11" key="1">
    <citation type="submission" date="2014-07" db="EMBL/GenBank/DDBJ databases">
        <title>Tepidicaulis marinum gen. nov., sp. nov., a novel marine bacterium denitrifying nitrate to nitrous oxide strictly under microaerobic conditions.</title>
        <authorList>
            <person name="Takeuchi M."/>
            <person name="Yamagishi T."/>
            <person name="Kamagata Y."/>
            <person name="Oshima K."/>
            <person name="Hattori M."/>
            <person name="Katayama T."/>
            <person name="Hanada S."/>
            <person name="Tamaki H."/>
            <person name="Marumo K."/>
            <person name="Maeda H."/>
            <person name="Nedachi M."/>
            <person name="Iwasaki W."/>
            <person name="Suwa Y."/>
            <person name="Sakata S."/>
        </authorList>
    </citation>
    <scope>NUCLEOTIDE SEQUENCE [LARGE SCALE GENOMIC DNA]</scope>
    <source>
        <strain evidence="10 11">MA2</strain>
    </source>
</reference>
<dbReference type="RefSeq" id="WP_244444422.1">
    <property type="nucleotide sequence ID" value="NZ_BBIO01000010.1"/>
</dbReference>
<evidence type="ECO:0000256" key="4">
    <source>
        <dbReference type="ARBA" id="ARBA00017935"/>
    </source>
</evidence>
<keyword evidence="5 8" id="KW-0808">Transferase</keyword>
<evidence type="ECO:0000256" key="5">
    <source>
        <dbReference type="ARBA" id="ARBA00022679"/>
    </source>
</evidence>
<dbReference type="EC" id="2.3.1.178" evidence="3 8"/>
<dbReference type="AlphaFoldDB" id="A0A081BBU2"/>
<name>A0A081BBU2_9HYPH</name>
<evidence type="ECO:0000313" key="10">
    <source>
        <dbReference type="EMBL" id="GAK45510.1"/>
    </source>
</evidence>
<dbReference type="GO" id="GO:0019491">
    <property type="term" value="P:ectoine biosynthetic process"/>
    <property type="evidence" value="ECO:0007669"/>
    <property type="project" value="UniProtKB-UniPathway"/>
</dbReference>
<proteinExistence type="inferred from homology"/>
<dbReference type="EMBL" id="BBIO01000010">
    <property type="protein sequence ID" value="GAK45510.1"/>
    <property type="molecule type" value="Genomic_DNA"/>
</dbReference>
<dbReference type="Pfam" id="PF00583">
    <property type="entry name" value="Acetyltransf_1"/>
    <property type="match status" value="1"/>
</dbReference>
<dbReference type="InterPro" id="IPR000182">
    <property type="entry name" value="GNAT_dom"/>
</dbReference>
<evidence type="ECO:0000256" key="7">
    <source>
        <dbReference type="ARBA" id="ARBA00048924"/>
    </source>
</evidence>
<dbReference type="Proteomes" id="UP000028702">
    <property type="component" value="Unassembled WGS sequence"/>
</dbReference>
<evidence type="ECO:0000256" key="6">
    <source>
        <dbReference type="ARBA" id="ARBA00023315"/>
    </source>
</evidence>
<accession>A0A081BBU2</accession>
<dbReference type="NCBIfam" id="TIGR02406">
    <property type="entry name" value="ectoine_EctA"/>
    <property type="match status" value="1"/>
</dbReference>
<dbReference type="InterPro" id="IPR012772">
    <property type="entry name" value="Ectoine_EctA"/>
</dbReference>
<comment type="pathway">
    <text evidence="1 8">Amine and polyamine biosynthesis; ectoine biosynthesis; L-ectoine from L-aspartate 4-semialdehyde: step 2/3.</text>
</comment>
<comment type="caution">
    <text evidence="10">The sequence shown here is derived from an EMBL/GenBank/DDBJ whole genome shotgun (WGS) entry which is preliminary data.</text>
</comment>
<dbReference type="PROSITE" id="PS51186">
    <property type="entry name" value="GNAT"/>
    <property type="match status" value="1"/>
</dbReference>
<evidence type="ECO:0000256" key="2">
    <source>
        <dbReference type="ARBA" id="ARBA00010712"/>
    </source>
</evidence>
<organism evidence="10 11">
    <name type="scientific">Tepidicaulis marinus</name>
    <dbReference type="NCBI Taxonomy" id="1333998"/>
    <lineage>
        <taxon>Bacteria</taxon>
        <taxon>Pseudomonadati</taxon>
        <taxon>Pseudomonadota</taxon>
        <taxon>Alphaproteobacteria</taxon>
        <taxon>Hyphomicrobiales</taxon>
        <taxon>Parvibaculaceae</taxon>
        <taxon>Tepidicaulis</taxon>
    </lineage>
</organism>
<keyword evidence="11" id="KW-1185">Reference proteome</keyword>